<dbReference type="Gene3D" id="3.40.50.450">
    <property type="match status" value="1"/>
</dbReference>
<gene>
    <name evidence="1" type="ORF">ACFFGT_05940</name>
</gene>
<dbReference type="EMBL" id="JBHLTS010000017">
    <property type="protein sequence ID" value="MFC0513728.1"/>
    <property type="molecule type" value="Genomic_DNA"/>
</dbReference>
<keyword evidence="2" id="KW-1185">Reference proteome</keyword>
<dbReference type="InterPro" id="IPR007710">
    <property type="entry name" value="Nucleoside_deoxyribTrfase"/>
</dbReference>
<sequence>MTAYISISLNKRNQLDPELDCVMRVLSDFKIVPFLFVDHYRFEPAQERIMMQQAMKDIDQCAMLIAETSDKAIGIGIEAGYAKAKGKPVIYMRRNTAEHSTTMSGISDFQIIYSDVNDLEQQFRKIITRIG</sequence>
<evidence type="ECO:0000313" key="1">
    <source>
        <dbReference type="EMBL" id="MFC0513728.1"/>
    </source>
</evidence>
<accession>A0ABV6L3A6</accession>
<comment type="caution">
    <text evidence="1">The sequence shown here is derived from an EMBL/GenBank/DDBJ whole genome shotgun (WGS) entry which is preliminary data.</text>
</comment>
<organism evidence="1 2">
    <name type="scientific">Mucilaginibacter angelicae</name>
    <dbReference type="NCBI Taxonomy" id="869718"/>
    <lineage>
        <taxon>Bacteria</taxon>
        <taxon>Pseudomonadati</taxon>
        <taxon>Bacteroidota</taxon>
        <taxon>Sphingobacteriia</taxon>
        <taxon>Sphingobacteriales</taxon>
        <taxon>Sphingobacteriaceae</taxon>
        <taxon>Mucilaginibacter</taxon>
    </lineage>
</organism>
<dbReference type="Proteomes" id="UP001589828">
    <property type="component" value="Unassembled WGS sequence"/>
</dbReference>
<dbReference type="RefSeq" id="WP_377021586.1">
    <property type="nucleotide sequence ID" value="NZ_JBHLTS010000017.1"/>
</dbReference>
<dbReference type="Pfam" id="PF05014">
    <property type="entry name" value="Nuc_deoxyrib_tr"/>
    <property type="match status" value="1"/>
</dbReference>
<evidence type="ECO:0000313" key="2">
    <source>
        <dbReference type="Proteomes" id="UP001589828"/>
    </source>
</evidence>
<proteinExistence type="predicted"/>
<reference evidence="1 2" key="1">
    <citation type="submission" date="2024-09" db="EMBL/GenBank/DDBJ databases">
        <authorList>
            <person name="Sun Q."/>
            <person name="Mori K."/>
        </authorList>
    </citation>
    <scope>NUCLEOTIDE SEQUENCE [LARGE SCALE GENOMIC DNA]</scope>
    <source>
        <strain evidence="1 2">NCAIM B.02415</strain>
    </source>
</reference>
<protein>
    <submittedName>
        <fullName evidence="1">Nucleoside 2-deoxyribosyltransferase</fullName>
    </submittedName>
</protein>
<name>A0ABV6L3A6_9SPHI</name>
<dbReference type="SUPFAM" id="SSF52309">
    <property type="entry name" value="N-(deoxy)ribosyltransferase-like"/>
    <property type="match status" value="1"/>
</dbReference>